<keyword evidence="1" id="KW-0812">Transmembrane</keyword>
<keyword evidence="1" id="KW-1133">Transmembrane helix</keyword>
<reference evidence="3" key="1">
    <citation type="submission" date="2016-10" db="EMBL/GenBank/DDBJ databases">
        <authorList>
            <person name="Varghese N."/>
            <person name="Submissions S."/>
        </authorList>
    </citation>
    <scope>NUCLEOTIDE SEQUENCE [LARGE SCALE GENOMIC DNA]</scope>
    <source>
        <strain evidence="3">DSM 44268</strain>
    </source>
</reference>
<dbReference type="Pfam" id="PF13160">
    <property type="entry name" value="DUF3995"/>
    <property type="match status" value="1"/>
</dbReference>
<accession>A0A1G7KJ31</accession>
<feature type="transmembrane region" description="Helical" evidence="1">
    <location>
        <begin position="20"/>
        <end position="40"/>
    </location>
</feature>
<feature type="transmembrane region" description="Helical" evidence="1">
    <location>
        <begin position="140"/>
        <end position="160"/>
    </location>
</feature>
<dbReference type="STRING" id="1550231.SAMN05660662_1898"/>
<organism evidence="2 3">
    <name type="scientific">Blastococcus aurantiacus</name>
    <dbReference type="NCBI Taxonomy" id="1550231"/>
    <lineage>
        <taxon>Bacteria</taxon>
        <taxon>Bacillati</taxon>
        <taxon>Actinomycetota</taxon>
        <taxon>Actinomycetes</taxon>
        <taxon>Geodermatophilales</taxon>
        <taxon>Geodermatophilaceae</taxon>
        <taxon>Blastococcus</taxon>
    </lineage>
</organism>
<gene>
    <name evidence="2" type="ORF">SAMN05660662_1898</name>
</gene>
<evidence type="ECO:0000256" key="1">
    <source>
        <dbReference type="SAM" id="Phobius"/>
    </source>
</evidence>
<proteinExistence type="predicted"/>
<evidence type="ECO:0008006" key="4">
    <source>
        <dbReference type="Google" id="ProtNLM"/>
    </source>
</evidence>
<keyword evidence="1" id="KW-0472">Membrane</keyword>
<feature type="transmembrane region" description="Helical" evidence="1">
    <location>
        <begin position="96"/>
        <end position="120"/>
    </location>
</feature>
<sequence>MSDDGSVAGTTRPAGRAGPWLLGIAGWALAFAAPHLYWAGGGRRGLGEETSAADDALATPWFAAYNLVVAVLAVVAGVLALALFRRGVGLRARPWVRRTALAAATVLLVRGALGVVLLLVDAVTGTDGQAPPLVLLAVEPWFVVGGCLHLGAALSLWAGAAEPARRDCA</sequence>
<dbReference type="Proteomes" id="UP000199406">
    <property type="component" value="Unassembled WGS sequence"/>
</dbReference>
<keyword evidence="3" id="KW-1185">Reference proteome</keyword>
<dbReference type="AlphaFoldDB" id="A0A1G7KJ31"/>
<feature type="transmembrane region" description="Helical" evidence="1">
    <location>
        <begin position="60"/>
        <end position="84"/>
    </location>
</feature>
<evidence type="ECO:0000313" key="2">
    <source>
        <dbReference type="EMBL" id="SDF37126.1"/>
    </source>
</evidence>
<evidence type="ECO:0000313" key="3">
    <source>
        <dbReference type="Proteomes" id="UP000199406"/>
    </source>
</evidence>
<dbReference type="EMBL" id="FNBT01000003">
    <property type="protein sequence ID" value="SDF37126.1"/>
    <property type="molecule type" value="Genomic_DNA"/>
</dbReference>
<dbReference type="InterPro" id="IPR025058">
    <property type="entry name" value="DUF3995"/>
</dbReference>
<protein>
    <recommendedName>
        <fullName evidence="4">DUF3995 domain-containing protein</fullName>
    </recommendedName>
</protein>
<name>A0A1G7KJ31_9ACTN</name>